<dbReference type="NCBIfam" id="TIGR01910">
    <property type="entry name" value="DapE-ArgE"/>
    <property type="match status" value="1"/>
</dbReference>
<sequence length="419" mass="45623">MRLTGGVEWLLNVPGLTVSTSIARAVKTSFDEEVAFLSKLVKTKSANPYSPTDSPLHEAVEGEVPTLIFEKLREIGLSPRYLGVSRERPNVVAEWGDKRGRLSLMLNGHMDTLPPESKDVVSPYSGAVRNGKLFGLGALDMKGTLAAYVFAVKALMAAKVKLSGKLLLGFVVDEEAGACSNLGTKYLLEQGCVPKACLIGEHGSQYVRVGQRGSYRFKIITKGEAVHTGVSAWERGEKGHNAIVDMAKIIETLQGLEVPFKQSKLFEGRRPVLTFPTRIVGGRAINVVPEQCEAYGDVRLLPGNSDAQVKLLLVEKLVKLGVPYELIDLGYAPAVEIDPREPLVLSLQRTAKQVLGYTPETKVSGPGTDGWMMVKRDIPTIVGFGPDGGGEHGRGEWVDLESLRKVTEVYARFIYDYLG</sequence>
<protein>
    <recommendedName>
        <fullName evidence="8">Peptidase M20 dimerisation domain-containing protein</fullName>
    </recommendedName>
</protein>
<dbReference type="PANTHER" id="PTHR43808">
    <property type="entry name" value="ACETYLORNITHINE DEACETYLASE"/>
    <property type="match status" value="1"/>
</dbReference>
<dbReference type="Proteomes" id="UP000176191">
    <property type="component" value="Unassembled WGS sequence"/>
</dbReference>
<dbReference type="GO" id="GO:0046872">
    <property type="term" value="F:metal ion binding"/>
    <property type="evidence" value="ECO:0007669"/>
    <property type="project" value="UniProtKB-KW"/>
</dbReference>
<evidence type="ECO:0000256" key="4">
    <source>
        <dbReference type="ARBA" id="ARBA00022723"/>
    </source>
</evidence>
<dbReference type="GO" id="GO:0016787">
    <property type="term" value="F:hydrolase activity"/>
    <property type="evidence" value="ECO:0007669"/>
    <property type="project" value="UniProtKB-KW"/>
</dbReference>
<evidence type="ECO:0000256" key="2">
    <source>
        <dbReference type="ARBA" id="ARBA00001947"/>
    </source>
</evidence>
<dbReference type="Gene3D" id="3.40.630.10">
    <property type="entry name" value="Zn peptidases"/>
    <property type="match status" value="1"/>
</dbReference>
<evidence type="ECO:0000256" key="6">
    <source>
        <dbReference type="ARBA" id="ARBA00022833"/>
    </source>
</evidence>
<dbReference type="AlphaFoldDB" id="A0A1F5F3F5"/>
<feature type="domain" description="Peptidase M20 dimerisation" evidence="8">
    <location>
        <begin position="209"/>
        <end position="324"/>
    </location>
</feature>
<dbReference type="EMBL" id="MFAK01000039">
    <property type="protein sequence ID" value="OGD74163.1"/>
    <property type="molecule type" value="Genomic_DNA"/>
</dbReference>
<dbReference type="InterPro" id="IPR010182">
    <property type="entry name" value="ArgE/DapE"/>
</dbReference>
<dbReference type="InterPro" id="IPR036264">
    <property type="entry name" value="Bact_exopeptidase_dim_dom"/>
</dbReference>
<keyword evidence="7" id="KW-0170">Cobalt</keyword>
<evidence type="ECO:0000256" key="5">
    <source>
        <dbReference type="ARBA" id="ARBA00022801"/>
    </source>
</evidence>
<evidence type="ECO:0000256" key="3">
    <source>
        <dbReference type="ARBA" id="ARBA00006247"/>
    </source>
</evidence>
<evidence type="ECO:0000256" key="1">
    <source>
        <dbReference type="ARBA" id="ARBA00001941"/>
    </source>
</evidence>
<organism evidence="9 10">
    <name type="scientific">Candidatus Collierbacteria bacterium RIFOXYA2_FULL_46_10</name>
    <dbReference type="NCBI Taxonomy" id="1817726"/>
    <lineage>
        <taxon>Bacteria</taxon>
        <taxon>Candidatus Collieribacteriota</taxon>
    </lineage>
</organism>
<keyword evidence="5" id="KW-0378">Hydrolase</keyword>
<dbReference type="Pfam" id="PF07687">
    <property type="entry name" value="M20_dimer"/>
    <property type="match status" value="1"/>
</dbReference>
<evidence type="ECO:0000256" key="7">
    <source>
        <dbReference type="ARBA" id="ARBA00023285"/>
    </source>
</evidence>
<name>A0A1F5F3F5_9BACT</name>
<keyword evidence="6" id="KW-0862">Zinc</keyword>
<dbReference type="SUPFAM" id="SSF53187">
    <property type="entry name" value="Zn-dependent exopeptidases"/>
    <property type="match status" value="1"/>
</dbReference>
<keyword evidence="4" id="KW-0479">Metal-binding</keyword>
<evidence type="ECO:0000259" key="8">
    <source>
        <dbReference type="Pfam" id="PF07687"/>
    </source>
</evidence>
<accession>A0A1F5F3F5</accession>
<dbReference type="Gene3D" id="3.30.70.360">
    <property type="match status" value="1"/>
</dbReference>
<dbReference type="InterPro" id="IPR002933">
    <property type="entry name" value="Peptidase_M20"/>
</dbReference>
<comment type="caution">
    <text evidence="9">The sequence shown here is derived from an EMBL/GenBank/DDBJ whole genome shotgun (WGS) entry which is preliminary data.</text>
</comment>
<evidence type="ECO:0000313" key="9">
    <source>
        <dbReference type="EMBL" id="OGD74163.1"/>
    </source>
</evidence>
<gene>
    <name evidence="9" type="ORF">A2228_03170</name>
</gene>
<proteinExistence type="inferred from homology"/>
<comment type="cofactor">
    <cofactor evidence="1">
        <name>Co(2+)</name>
        <dbReference type="ChEBI" id="CHEBI:48828"/>
    </cofactor>
</comment>
<comment type="similarity">
    <text evidence="3">Belongs to the peptidase M20A family.</text>
</comment>
<comment type="cofactor">
    <cofactor evidence="2">
        <name>Zn(2+)</name>
        <dbReference type="ChEBI" id="CHEBI:29105"/>
    </cofactor>
</comment>
<dbReference type="InterPro" id="IPR011650">
    <property type="entry name" value="Peptidase_M20_dimer"/>
</dbReference>
<dbReference type="InterPro" id="IPR050072">
    <property type="entry name" value="Peptidase_M20A"/>
</dbReference>
<evidence type="ECO:0000313" key="10">
    <source>
        <dbReference type="Proteomes" id="UP000176191"/>
    </source>
</evidence>
<dbReference type="Pfam" id="PF01546">
    <property type="entry name" value="Peptidase_M20"/>
    <property type="match status" value="1"/>
</dbReference>
<dbReference type="SUPFAM" id="SSF55031">
    <property type="entry name" value="Bacterial exopeptidase dimerisation domain"/>
    <property type="match status" value="1"/>
</dbReference>
<reference evidence="9 10" key="1">
    <citation type="journal article" date="2016" name="Nat. Commun.">
        <title>Thousands of microbial genomes shed light on interconnected biogeochemical processes in an aquifer system.</title>
        <authorList>
            <person name="Anantharaman K."/>
            <person name="Brown C.T."/>
            <person name="Hug L.A."/>
            <person name="Sharon I."/>
            <person name="Castelle C.J."/>
            <person name="Probst A.J."/>
            <person name="Thomas B.C."/>
            <person name="Singh A."/>
            <person name="Wilkins M.J."/>
            <person name="Karaoz U."/>
            <person name="Brodie E.L."/>
            <person name="Williams K.H."/>
            <person name="Hubbard S.S."/>
            <person name="Banfield J.F."/>
        </authorList>
    </citation>
    <scope>NUCLEOTIDE SEQUENCE [LARGE SCALE GENOMIC DNA]</scope>
</reference>